<feature type="transmembrane region" description="Helical" evidence="1">
    <location>
        <begin position="47"/>
        <end position="66"/>
    </location>
</feature>
<evidence type="ECO:0000313" key="3">
    <source>
        <dbReference type="Proteomes" id="UP000280696"/>
    </source>
</evidence>
<proteinExistence type="predicted"/>
<sequence>MFGIIQSELLKMRHTFSMKLIILAPLVALLLGYLLSGSYALLSTYNWWYFMILPLVVSLCSASMIAREKKSGMQNIVSLPIRFNKIWLGKTAALAIMLFVTNLFLWIVTTVVGMSASVTVFPMDGLIGCMLLFLTYLWQIPVIMQLACFMGYIKTVFVSLAVNTILSAVCAEKEWFLFVPCAIPARVVCPFFKMHVNGIPLEDGSPLLSVGYVLPAVIVSVMFALAVSWGSSKLFSRGGWAHE</sequence>
<dbReference type="RefSeq" id="WP_120471522.1">
    <property type="nucleotide sequence ID" value="NZ_RAYQ01000020.1"/>
</dbReference>
<dbReference type="AlphaFoldDB" id="A0A3A9ADF4"/>
<keyword evidence="3" id="KW-1185">Reference proteome</keyword>
<feature type="transmembrane region" description="Helical" evidence="1">
    <location>
        <begin position="206"/>
        <end position="229"/>
    </location>
</feature>
<feature type="transmembrane region" description="Helical" evidence="1">
    <location>
        <begin position="149"/>
        <end position="169"/>
    </location>
</feature>
<accession>A0A3A9ADF4</accession>
<dbReference type="CDD" id="cd21807">
    <property type="entry name" value="ABC-2_lan_permease_MutE_EpiE-like"/>
    <property type="match status" value="1"/>
</dbReference>
<feature type="transmembrane region" description="Helical" evidence="1">
    <location>
        <begin position="87"/>
        <end position="108"/>
    </location>
</feature>
<name>A0A3A9ADF4_9FIRM</name>
<organism evidence="2 3">
    <name type="scientific">Parablautia intestinalis</name>
    <dbReference type="NCBI Taxonomy" id="2320100"/>
    <lineage>
        <taxon>Bacteria</taxon>
        <taxon>Bacillati</taxon>
        <taxon>Bacillota</taxon>
        <taxon>Clostridia</taxon>
        <taxon>Lachnospirales</taxon>
        <taxon>Lachnospiraceae</taxon>
        <taxon>Parablautia</taxon>
    </lineage>
</organism>
<evidence type="ECO:0000313" key="2">
    <source>
        <dbReference type="EMBL" id="RKI89670.1"/>
    </source>
</evidence>
<dbReference type="InterPro" id="IPR021205">
    <property type="entry name" value="Lanti_perm_SpaE/MutE/EpiE-like"/>
</dbReference>
<dbReference type="EMBL" id="RAYQ01000020">
    <property type="protein sequence ID" value="RKI89670.1"/>
    <property type="molecule type" value="Genomic_DNA"/>
</dbReference>
<reference evidence="2 3" key="1">
    <citation type="submission" date="2018-09" db="EMBL/GenBank/DDBJ databases">
        <title>Murine metabolic-syndrome-specific gut microbial biobank.</title>
        <authorList>
            <person name="Liu C."/>
        </authorList>
    </citation>
    <scope>NUCLEOTIDE SEQUENCE [LARGE SCALE GENOMIC DNA]</scope>
    <source>
        <strain evidence="2 3">0.1xD8-82</strain>
    </source>
</reference>
<feature type="transmembrane region" description="Helical" evidence="1">
    <location>
        <begin position="114"/>
        <end position="137"/>
    </location>
</feature>
<dbReference type="NCBIfam" id="TIGR03732">
    <property type="entry name" value="lanti_perm_MutE"/>
    <property type="match status" value="1"/>
</dbReference>
<dbReference type="Proteomes" id="UP000280696">
    <property type="component" value="Unassembled WGS sequence"/>
</dbReference>
<gene>
    <name evidence="2" type="ORF">D7V94_17020</name>
</gene>
<keyword evidence="1" id="KW-1133">Transmembrane helix</keyword>
<dbReference type="OrthoDB" id="9776525at2"/>
<comment type="caution">
    <text evidence="2">The sequence shown here is derived from an EMBL/GenBank/DDBJ whole genome shotgun (WGS) entry which is preliminary data.</text>
</comment>
<keyword evidence="1" id="KW-0812">Transmembrane</keyword>
<evidence type="ECO:0000256" key="1">
    <source>
        <dbReference type="SAM" id="Phobius"/>
    </source>
</evidence>
<dbReference type="Pfam" id="PF12730">
    <property type="entry name" value="ABC2_membrane_4"/>
    <property type="match status" value="1"/>
</dbReference>
<protein>
    <submittedName>
        <fullName evidence="2">Lantibiotic immunity ABC transporter MutE/EpiE family permease subunit</fullName>
    </submittedName>
</protein>
<feature type="transmembrane region" description="Helical" evidence="1">
    <location>
        <begin position="20"/>
        <end position="41"/>
    </location>
</feature>
<keyword evidence="1" id="KW-0472">Membrane</keyword>